<feature type="region of interest" description="Disordered" evidence="1">
    <location>
        <begin position="1"/>
        <end position="21"/>
    </location>
</feature>
<evidence type="ECO:0000313" key="2">
    <source>
        <dbReference type="EMBL" id="KXS97251.1"/>
    </source>
</evidence>
<accession>A0A139H4B2</accession>
<dbReference type="AlphaFoldDB" id="A0A139H4B2"/>
<organism evidence="2 3">
    <name type="scientific">Pseudocercospora eumusae</name>
    <dbReference type="NCBI Taxonomy" id="321146"/>
    <lineage>
        <taxon>Eukaryota</taxon>
        <taxon>Fungi</taxon>
        <taxon>Dikarya</taxon>
        <taxon>Ascomycota</taxon>
        <taxon>Pezizomycotina</taxon>
        <taxon>Dothideomycetes</taxon>
        <taxon>Dothideomycetidae</taxon>
        <taxon>Mycosphaerellales</taxon>
        <taxon>Mycosphaerellaceae</taxon>
        <taxon>Pseudocercospora</taxon>
    </lineage>
</organism>
<sequence length="264" mass="29868">MRFHTETHNTLAMAESSGLRGSEMEVASCKSELRETMTALIEMCARNLTTDVALPPPPRAAKHSRKIFFNKDQPVNTLHLMELNQLYREESKVKNDLQDLMLSKVADPDTSQPKPDLQGNTTQRAIQKGPEVTTTDYLLLAKARNLQLTQDVDRLAKGNNLTAFAATQSTMQLRLHVRETLEDFFQEYGVPNSAESYMLTQALGISAQEVDDFFRDKRSILGPALNAEEMLQMKKLLRNVQSQGRLEEMQQKARDQDIAVNDLE</sequence>
<reference evidence="2 3" key="1">
    <citation type="submission" date="2015-07" db="EMBL/GenBank/DDBJ databases">
        <title>Comparative genomics of the Sigatoka disease complex on banana suggests a link between parallel evolutionary changes in Pseudocercospora fijiensis and Pseudocercospora eumusae and increased virulence on the banana host.</title>
        <authorList>
            <person name="Chang T.-C."/>
            <person name="Salvucci A."/>
            <person name="Crous P.W."/>
            <person name="Stergiopoulos I."/>
        </authorList>
    </citation>
    <scope>NUCLEOTIDE SEQUENCE [LARGE SCALE GENOMIC DNA]</scope>
    <source>
        <strain evidence="2 3">CBS 114824</strain>
    </source>
</reference>
<comment type="caution">
    <text evidence="2">The sequence shown here is derived from an EMBL/GenBank/DDBJ whole genome shotgun (WGS) entry which is preliminary data.</text>
</comment>
<evidence type="ECO:0000256" key="1">
    <source>
        <dbReference type="SAM" id="MobiDB-lite"/>
    </source>
</evidence>
<gene>
    <name evidence="2" type="ORF">AC578_28</name>
</gene>
<dbReference type="OrthoDB" id="3861992at2759"/>
<evidence type="ECO:0000313" key="3">
    <source>
        <dbReference type="Proteomes" id="UP000070133"/>
    </source>
</evidence>
<dbReference type="Proteomes" id="UP000070133">
    <property type="component" value="Unassembled WGS sequence"/>
</dbReference>
<protein>
    <recommendedName>
        <fullName evidence="4">Homeobox domain-containing protein</fullName>
    </recommendedName>
</protein>
<dbReference type="EMBL" id="LFZN01000148">
    <property type="protein sequence ID" value="KXS97251.1"/>
    <property type="molecule type" value="Genomic_DNA"/>
</dbReference>
<evidence type="ECO:0008006" key="4">
    <source>
        <dbReference type="Google" id="ProtNLM"/>
    </source>
</evidence>
<name>A0A139H4B2_9PEZI</name>
<keyword evidence="3" id="KW-1185">Reference proteome</keyword>
<proteinExistence type="predicted"/>